<dbReference type="GO" id="GO:0016791">
    <property type="term" value="F:phosphatase activity"/>
    <property type="evidence" value="ECO:0007669"/>
    <property type="project" value="UniProtKB-ARBA"/>
</dbReference>
<dbReference type="SFLD" id="SFLDG01129">
    <property type="entry name" value="C1.5:_HAD__Beta-PGM__Phosphata"/>
    <property type="match status" value="1"/>
</dbReference>
<accession>M5FV74</accession>
<dbReference type="AlphaFoldDB" id="M5FV74"/>
<gene>
    <name evidence="2" type="ORF">DACRYDRAFT_23167</name>
</gene>
<dbReference type="InterPro" id="IPR023214">
    <property type="entry name" value="HAD_sf"/>
</dbReference>
<reference evidence="2 3" key="1">
    <citation type="journal article" date="2012" name="Science">
        <title>The Paleozoic origin of enzymatic lignin decomposition reconstructed from 31 fungal genomes.</title>
        <authorList>
            <person name="Floudas D."/>
            <person name="Binder M."/>
            <person name="Riley R."/>
            <person name="Barry K."/>
            <person name="Blanchette R.A."/>
            <person name="Henrissat B."/>
            <person name="Martinez A.T."/>
            <person name="Otillar R."/>
            <person name="Spatafora J.W."/>
            <person name="Yadav J.S."/>
            <person name="Aerts A."/>
            <person name="Benoit I."/>
            <person name="Boyd A."/>
            <person name="Carlson A."/>
            <person name="Copeland A."/>
            <person name="Coutinho P.M."/>
            <person name="de Vries R.P."/>
            <person name="Ferreira P."/>
            <person name="Findley K."/>
            <person name="Foster B."/>
            <person name="Gaskell J."/>
            <person name="Glotzer D."/>
            <person name="Gorecki P."/>
            <person name="Heitman J."/>
            <person name="Hesse C."/>
            <person name="Hori C."/>
            <person name="Igarashi K."/>
            <person name="Jurgens J.A."/>
            <person name="Kallen N."/>
            <person name="Kersten P."/>
            <person name="Kohler A."/>
            <person name="Kuees U."/>
            <person name="Kumar T.K.A."/>
            <person name="Kuo A."/>
            <person name="LaButti K."/>
            <person name="Larrondo L.F."/>
            <person name="Lindquist E."/>
            <person name="Ling A."/>
            <person name="Lombard V."/>
            <person name="Lucas S."/>
            <person name="Lundell T."/>
            <person name="Martin R."/>
            <person name="McLaughlin D.J."/>
            <person name="Morgenstern I."/>
            <person name="Morin E."/>
            <person name="Murat C."/>
            <person name="Nagy L.G."/>
            <person name="Nolan M."/>
            <person name="Ohm R.A."/>
            <person name="Patyshakuliyeva A."/>
            <person name="Rokas A."/>
            <person name="Ruiz-Duenas F.J."/>
            <person name="Sabat G."/>
            <person name="Salamov A."/>
            <person name="Samejima M."/>
            <person name="Schmutz J."/>
            <person name="Slot J.C."/>
            <person name="St John F."/>
            <person name="Stenlid J."/>
            <person name="Sun H."/>
            <person name="Sun S."/>
            <person name="Syed K."/>
            <person name="Tsang A."/>
            <person name="Wiebenga A."/>
            <person name="Young D."/>
            <person name="Pisabarro A."/>
            <person name="Eastwood D.C."/>
            <person name="Martin F."/>
            <person name="Cullen D."/>
            <person name="Grigoriev I.V."/>
            <person name="Hibbett D.S."/>
        </authorList>
    </citation>
    <scope>NUCLEOTIDE SEQUENCE [LARGE SCALE GENOMIC DNA]</scope>
    <source>
        <strain evidence="2 3">DJM-731 SS1</strain>
    </source>
</reference>
<dbReference type="InterPro" id="IPR023198">
    <property type="entry name" value="PGP-like_dom2"/>
</dbReference>
<dbReference type="InterPro" id="IPR051540">
    <property type="entry name" value="S-2-haloacid_dehalogenase"/>
</dbReference>
<dbReference type="SFLD" id="SFLDS00003">
    <property type="entry name" value="Haloacid_Dehalogenase"/>
    <property type="match status" value="1"/>
</dbReference>
<name>M5FV74_DACPD</name>
<dbReference type="PANTHER" id="PTHR43316:SF3">
    <property type="entry name" value="HALOACID DEHALOGENASE, TYPE II (AFU_ORTHOLOGUE AFUA_2G07750)-RELATED"/>
    <property type="match status" value="1"/>
</dbReference>
<keyword evidence="1" id="KW-0378">Hydrolase</keyword>
<dbReference type="InterPro" id="IPR036412">
    <property type="entry name" value="HAD-like_sf"/>
</dbReference>
<dbReference type="Proteomes" id="UP000030653">
    <property type="component" value="Unassembled WGS sequence"/>
</dbReference>
<organism evidence="2 3">
    <name type="scientific">Dacryopinax primogenitus (strain DJM 731)</name>
    <name type="common">Brown rot fungus</name>
    <dbReference type="NCBI Taxonomy" id="1858805"/>
    <lineage>
        <taxon>Eukaryota</taxon>
        <taxon>Fungi</taxon>
        <taxon>Dikarya</taxon>
        <taxon>Basidiomycota</taxon>
        <taxon>Agaricomycotina</taxon>
        <taxon>Dacrymycetes</taxon>
        <taxon>Dacrymycetales</taxon>
        <taxon>Dacrymycetaceae</taxon>
        <taxon>Dacryopinax</taxon>
    </lineage>
</organism>
<dbReference type="Pfam" id="PF00702">
    <property type="entry name" value="Hydrolase"/>
    <property type="match status" value="1"/>
</dbReference>
<dbReference type="OMA" id="DLMGTCT"/>
<dbReference type="InterPro" id="IPR006439">
    <property type="entry name" value="HAD-SF_hydro_IA"/>
</dbReference>
<evidence type="ECO:0000256" key="1">
    <source>
        <dbReference type="ARBA" id="ARBA00022801"/>
    </source>
</evidence>
<protein>
    <submittedName>
        <fullName evidence="2">Haloacid dehalogenase</fullName>
    </submittedName>
</protein>
<evidence type="ECO:0000313" key="3">
    <source>
        <dbReference type="Proteomes" id="UP000030653"/>
    </source>
</evidence>
<dbReference type="NCBIfam" id="TIGR01493">
    <property type="entry name" value="HAD-SF-IA-v2"/>
    <property type="match status" value="1"/>
</dbReference>
<dbReference type="Gene3D" id="1.10.150.240">
    <property type="entry name" value="Putative phosphatase, domain 2"/>
    <property type="match status" value="1"/>
</dbReference>
<dbReference type="RefSeq" id="XP_040627066.1">
    <property type="nucleotide sequence ID" value="XM_040773135.1"/>
</dbReference>
<evidence type="ECO:0000313" key="2">
    <source>
        <dbReference type="EMBL" id="EJU00169.1"/>
    </source>
</evidence>
<dbReference type="OrthoDB" id="2363873at2759"/>
<dbReference type="Gene3D" id="3.40.50.1000">
    <property type="entry name" value="HAD superfamily/HAD-like"/>
    <property type="match status" value="1"/>
</dbReference>
<dbReference type="GeneID" id="63688197"/>
<proteinExistence type="predicted"/>
<dbReference type="SUPFAM" id="SSF56784">
    <property type="entry name" value="HAD-like"/>
    <property type="match status" value="1"/>
</dbReference>
<dbReference type="HOGENOM" id="CLU_045011_3_0_1"/>
<dbReference type="EMBL" id="JH795867">
    <property type="protein sequence ID" value="EJU00169.1"/>
    <property type="molecule type" value="Genomic_DNA"/>
</dbReference>
<dbReference type="STRING" id="1858805.M5FV74"/>
<sequence length="251" mass="27694">MSSQPRPLPQALIFDLVGTCTDWHTPILDLLRSQPLPTPLQSADLPQLAADWRAGFFREILASFEGGEQAEGVDIVHRRVLDRLLQEQGVGSGDDGMGWGEDVRQKLVIGWHEQAPWPDSIEGLQKLKKKFMVVVLANGTTRLQLDVVRSSGLAFHALFSSQLLGYIKPSPDIYLKALDLLAIAPEQALMVAAHAYDLRAAARVGIRTAYIQRATEDPQEDMDKVRGEVDLFFDGIAQGQGLLALAQYLRA</sequence>
<dbReference type="PANTHER" id="PTHR43316">
    <property type="entry name" value="HYDROLASE, HALOACID DELAHOGENASE-RELATED"/>
    <property type="match status" value="1"/>
</dbReference>
<keyword evidence="3" id="KW-1185">Reference proteome</keyword>